<dbReference type="CDD" id="cd16936">
    <property type="entry name" value="HATPase_RsbW-like"/>
    <property type="match status" value="1"/>
</dbReference>
<reference evidence="4 5" key="1">
    <citation type="submission" date="2020-08" db="EMBL/GenBank/DDBJ databases">
        <title>A Genomic Blueprint of the Chicken Gut Microbiome.</title>
        <authorList>
            <person name="Gilroy R."/>
            <person name="Ravi A."/>
            <person name="Getino M."/>
            <person name="Pursley I."/>
            <person name="Horton D.L."/>
            <person name="Alikhan N.-F."/>
            <person name="Baker D."/>
            <person name="Gharbi K."/>
            <person name="Hall N."/>
            <person name="Watson M."/>
            <person name="Adriaenssens E.M."/>
            <person name="Foster-Nyarko E."/>
            <person name="Jarju S."/>
            <person name="Secka A."/>
            <person name="Antonio M."/>
            <person name="Oren A."/>
            <person name="Chaudhuri R."/>
            <person name="La Ragione R.M."/>
            <person name="Hildebrand F."/>
            <person name="Pallen M.J."/>
        </authorList>
    </citation>
    <scope>NUCLEOTIDE SEQUENCE [LARGE SCALE GENOMIC DNA]</scope>
    <source>
        <strain evidence="4 5">Sa2CUA9</strain>
    </source>
</reference>
<sequence>MTLVQARVAQVHPTARVTSRCEAVTVPPPVVDAVVSAMAEALRNSLIHARSGTQEQVSVHVTLVSDSSGLTVEVIDDGVGFDPHRAGTDSVGIRTSIVGRMTAVPGGDAVITSERGRGTCVTLSWNRHLSEALTPTGRADGGQALPDERGTGNLSTGRTPWPDLVPSGLGTRGARLALAYVWCTVAAHVLLGREDSPGPLALAVALLALFSSLLALTSHGPDHLSSRRAALALLAPLAAVIVLTLAADSSGVWTALVYLAGYQVGLAAVRGRVRGACGAGSALLLVLTAWAVGQRLDAPEVLELLLKPTAAIIVGTMWRRMLVGLVASVTAHRAAGARATSQANAMNAAVEAGRQRLEEVAEIVGPTLQVLARGRSLTDVQRADATLIEAGLRDRLRAPGLATADMVEACAQARSRGVDVRLLDDRGQPLVDPTTVAEAAGHVRGALAGQVTVRALPPGRGAELTVVLDDGRQVVRHELRGTRDHTTQTGAAEGRRHRRGR</sequence>
<gene>
    <name evidence="4" type="ORF">H9641_07070</name>
</gene>
<dbReference type="InterPro" id="IPR036890">
    <property type="entry name" value="HATPase_C_sf"/>
</dbReference>
<evidence type="ECO:0000256" key="1">
    <source>
        <dbReference type="SAM" id="MobiDB-lite"/>
    </source>
</evidence>
<keyword evidence="2" id="KW-0812">Transmembrane</keyword>
<evidence type="ECO:0000259" key="3">
    <source>
        <dbReference type="Pfam" id="PF13581"/>
    </source>
</evidence>
<evidence type="ECO:0000313" key="4">
    <source>
        <dbReference type="EMBL" id="MBD7980475.1"/>
    </source>
</evidence>
<dbReference type="Gene3D" id="3.30.565.10">
    <property type="entry name" value="Histidine kinase-like ATPase, C-terminal domain"/>
    <property type="match status" value="1"/>
</dbReference>
<organism evidence="4 5">
    <name type="scientific">Oerskovia merdavium</name>
    <dbReference type="NCBI Taxonomy" id="2762227"/>
    <lineage>
        <taxon>Bacteria</taxon>
        <taxon>Bacillati</taxon>
        <taxon>Actinomycetota</taxon>
        <taxon>Actinomycetes</taxon>
        <taxon>Micrococcales</taxon>
        <taxon>Cellulomonadaceae</taxon>
        <taxon>Oerskovia</taxon>
    </lineage>
</organism>
<keyword evidence="4" id="KW-0067">ATP-binding</keyword>
<dbReference type="Pfam" id="PF13581">
    <property type="entry name" value="HATPase_c_2"/>
    <property type="match status" value="1"/>
</dbReference>
<dbReference type="RefSeq" id="WP_191802303.1">
    <property type="nucleotide sequence ID" value="NZ_JACSQF010000006.1"/>
</dbReference>
<feature type="transmembrane region" description="Helical" evidence="2">
    <location>
        <begin position="276"/>
        <end position="293"/>
    </location>
</feature>
<feature type="transmembrane region" description="Helical" evidence="2">
    <location>
        <begin position="252"/>
        <end position="269"/>
    </location>
</feature>
<keyword evidence="5" id="KW-1185">Reference proteome</keyword>
<keyword evidence="2" id="KW-1133">Transmembrane helix</keyword>
<keyword evidence="4" id="KW-0547">Nucleotide-binding</keyword>
<dbReference type="InterPro" id="IPR003594">
    <property type="entry name" value="HATPase_dom"/>
</dbReference>
<feature type="transmembrane region" description="Helical" evidence="2">
    <location>
        <begin position="229"/>
        <end position="246"/>
    </location>
</feature>
<accession>A0ABR8TYD1</accession>
<feature type="transmembrane region" description="Helical" evidence="2">
    <location>
        <begin position="197"/>
        <end position="217"/>
    </location>
</feature>
<feature type="region of interest" description="Disordered" evidence="1">
    <location>
        <begin position="133"/>
        <end position="162"/>
    </location>
</feature>
<comment type="caution">
    <text evidence="4">The sequence shown here is derived from an EMBL/GenBank/DDBJ whole genome shotgun (WGS) entry which is preliminary data.</text>
</comment>
<dbReference type="SUPFAM" id="SSF55874">
    <property type="entry name" value="ATPase domain of HSP90 chaperone/DNA topoisomerase II/histidine kinase"/>
    <property type="match status" value="1"/>
</dbReference>
<feature type="region of interest" description="Disordered" evidence="1">
    <location>
        <begin position="479"/>
        <end position="501"/>
    </location>
</feature>
<dbReference type="Proteomes" id="UP000655570">
    <property type="component" value="Unassembled WGS sequence"/>
</dbReference>
<name>A0ABR8TYD1_9CELL</name>
<evidence type="ECO:0000256" key="2">
    <source>
        <dbReference type="SAM" id="Phobius"/>
    </source>
</evidence>
<proteinExistence type="predicted"/>
<dbReference type="EMBL" id="JACSQF010000006">
    <property type="protein sequence ID" value="MBD7980475.1"/>
    <property type="molecule type" value="Genomic_DNA"/>
</dbReference>
<dbReference type="GO" id="GO:0005524">
    <property type="term" value="F:ATP binding"/>
    <property type="evidence" value="ECO:0007669"/>
    <property type="project" value="UniProtKB-KW"/>
</dbReference>
<protein>
    <submittedName>
        <fullName evidence="4">ATP-binding protein</fullName>
    </submittedName>
</protein>
<feature type="domain" description="Histidine kinase/HSP90-like ATPase" evidence="3">
    <location>
        <begin position="5"/>
        <end position="91"/>
    </location>
</feature>
<keyword evidence="2" id="KW-0472">Membrane</keyword>
<evidence type="ECO:0000313" key="5">
    <source>
        <dbReference type="Proteomes" id="UP000655570"/>
    </source>
</evidence>